<dbReference type="RefSeq" id="WP_179648060.1">
    <property type="nucleotide sequence ID" value="NZ_CP022295.1"/>
</dbReference>
<organism evidence="1 3">
    <name type="scientific">Nocardioides aromaticivorans</name>
    <dbReference type="NCBI Taxonomy" id="200618"/>
    <lineage>
        <taxon>Bacteria</taxon>
        <taxon>Bacillati</taxon>
        <taxon>Actinomycetota</taxon>
        <taxon>Actinomycetes</taxon>
        <taxon>Propionibacteriales</taxon>
        <taxon>Nocardioidaceae</taxon>
        <taxon>Nocardioides</taxon>
    </lineage>
</organism>
<reference evidence="2 4" key="1">
    <citation type="submission" date="2017-06" db="EMBL/GenBank/DDBJ databases">
        <title>Complete Genome Sequence of the Soil Carbazole-Degrading Bacterium Nocardioides aromaticivorans IC177.</title>
        <authorList>
            <person name="Vejarano F."/>
            <person name="Suzuki-Minakuchi C."/>
            <person name="Ohtsubo Y."/>
            <person name="Tsuda M."/>
            <person name="Okada K."/>
            <person name="Nojiri H."/>
        </authorList>
    </citation>
    <scope>NUCLEOTIDE SEQUENCE [LARGE SCALE GENOMIC DNA]</scope>
    <source>
        <strain evidence="2 4">IC177</strain>
    </source>
</reference>
<dbReference type="Proteomes" id="UP000662818">
    <property type="component" value="Chromosome"/>
</dbReference>
<reference evidence="1 3" key="2">
    <citation type="submission" date="2020-07" db="EMBL/GenBank/DDBJ databases">
        <title>Sequencing the genomes of 1000 actinobacteria strains.</title>
        <authorList>
            <person name="Klenk H.-P."/>
        </authorList>
    </citation>
    <scope>NUCLEOTIDE SEQUENCE [LARGE SCALE GENOMIC DNA]</scope>
    <source>
        <strain evidence="1 3">DSM 15131</strain>
    </source>
</reference>
<sequence length="398" mass="45323">MTGPTYCTILATNYLPKALALADSLVRHDRGELVVLLIDAQHERDHDLPEFPDLPGVRIVGTDFLGLPLEDVLAMTTYYDLVEFATAIKPLFFKRLLETSEQVFYLDPDTYLTSPMEELPGELAASTGGVLLTPHFLHPIPPEAPVTEGHLLQVGVFNLGFCGFDRRAIPALDWWWARLQWDCLFDYLNGLFVDQKWMDMGSDLFEARSLRHHGYNVGVVNLHERPLGLDADGFHIVGTDDRLRLFHFHAFDTSRPQELSTRFDMSTAHMRTESAAVDQLCKEYAADVMRHEERLPDAPSYRYWNDTEGRRIPRRLRRAWRVQARSGQRPPSPFDPAQAAAWTAWRRSAWKTLAKELSVDAAKSARMSMPEEFGNFKKRFPKAVNAVTSRMGRGGMFG</sequence>
<evidence type="ECO:0000313" key="4">
    <source>
        <dbReference type="Proteomes" id="UP000662818"/>
    </source>
</evidence>
<name>A0A7Y9ZHK2_9ACTN</name>
<dbReference type="InterPro" id="IPR029044">
    <property type="entry name" value="Nucleotide-diphossugar_trans"/>
</dbReference>
<accession>A0A7Y9ZHK2</accession>
<evidence type="ECO:0000313" key="3">
    <source>
        <dbReference type="Proteomes" id="UP000562045"/>
    </source>
</evidence>
<dbReference type="SUPFAM" id="SSF53448">
    <property type="entry name" value="Nucleotide-diphospho-sugar transferases"/>
    <property type="match status" value="1"/>
</dbReference>
<protein>
    <submittedName>
        <fullName evidence="1">Uncharacterized protein</fullName>
    </submittedName>
</protein>
<dbReference type="Proteomes" id="UP000562045">
    <property type="component" value="Unassembled WGS sequence"/>
</dbReference>
<dbReference type="EMBL" id="CP022295">
    <property type="protein sequence ID" value="QSR28049.1"/>
    <property type="molecule type" value="Genomic_DNA"/>
</dbReference>
<dbReference type="EMBL" id="JACBZM010000001">
    <property type="protein sequence ID" value="NYI44095.1"/>
    <property type="molecule type" value="Genomic_DNA"/>
</dbReference>
<evidence type="ECO:0000313" key="1">
    <source>
        <dbReference type="EMBL" id="NYI44095.1"/>
    </source>
</evidence>
<gene>
    <name evidence="1" type="ORF">BJ993_001175</name>
    <name evidence="2" type="ORF">CFH99_20715</name>
</gene>
<dbReference type="AlphaFoldDB" id="A0A7Y9ZHK2"/>
<proteinExistence type="predicted"/>
<evidence type="ECO:0000313" key="2">
    <source>
        <dbReference type="EMBL" id="QSR28049.1"/>
    </source>
</evidence>
<dbReference type="Gene3D" id="3.90.550.10">
    <property type="entry name" value="Spore Coat Polysaccharide Biosynthesis Protein SpsA, Chain A"/>
    <property type="match status" value="1"/>
</dbReference>
<keyword evidence="4" id="KW-1185">Reference proteome</keyword>